<reference evidence="1 2" key="1">
    <citation type="journal article" date="2021" name="Pathogens">
        <title>Isolation and Characterization of Kingella bonacorsii sp. nov., A Novel Kingella Species Detected in a Stable Periodontitis Subject.</title>
        <authorList>
            <person name="Antezack A."/>
            <person name="Boxberger M."/>
            <person name="Rolland C."/>
            <person name="Monnet-Corti V."/>
            <person name="La Scola B."/>
        </authorList>
    </citation>
    <scope>NUCLEOTIDE SEQUENCE [LARGE SCALE GENOMIC DNA]</scope>
    <source>
        <strain evidence="1 2">Marseille-Q4569</strain>
    </source>
</reference>
<comment type="caution">
    <text evidence="1">The sequence shown here is derived from an EMBL/GenBank/DDBJ whole genome shotgun (WGS) entry which is preliminary data.</text>
</comment>
<proteinExistence type="predicted"/>
<organism evidence="1 2">
    <name type="scientific">Kingella bonacorsii</name>
    <dbReference type="NCBI Taxonomy" id="2796361"/>
    <lineage>
        <taxon>Bacteria</taxon>
        <taxon>Pseudomonadati</taxon>
        <taxon>Pseudomonadota</taxon>
        <taxon>Betaproteobacteria</taxon>
        <taxon>Neisseriales</taxon>
        <taxon>Neisseriaceae</taxon>
        <taxon>Kingella</taxon>
    </lineage>
</organism>
<sequence>MSEWLVVYSLECRADLCASVGNQIISKTSSIENQQRQPENPFSVFIVAPIKPYTALARLAVLFVLSATRRLV</sequence>
<evidence type="ECO:0000313" key="1">
    <source>
        <dbReference type="EMBL" id="MBK0397197.1"/>
    </source>
</evidence>
<accession>A0ABS1BWS8</accession>
<dbReference type="Proteomes" id="UP000614058">
    <property type="component" value="Unassembled WGS sequence"/>
</dbReference>
<dbReference type="EMBL" id="JAEHNZ010000004">
    <property type="protein sequence ID" value="MBK0397197.1"/>
    <property type="molecule type" value="Genomic_DNA"/>
</dbReference>
<evidence type="ECO:0000313" key="2">
    <source>
        <dbReference type="Proteomes" id="UP000614058"/>
    </source>
</evidence>
<gene>
    <name evidence="1" type="ORF">JDW22_11580</name>
</gene>
<protein>
    <submittedName>
        <fullName evidence="1">Uncharacterized protein</fullName>
    </submittedName>
</protein>
<name>A0ABS1BWS8_9NEIS</name>
<keyword evidence="2" id="KW-1185">Reference proteome</keyword>
<dbReference type="RefSeq" id="WP_200523184.1">
    <property type="nucleotide sequence ID" value="NZ_JAEHNZ010000004.1"/>
</dbReference>